<organism evidence="1 2">
    <name type="scientific">Pieris brassicae</name>
    <name type="common">White butterfly</name>
    <name type="synonym">Large white butterfly</name>
    <dbReference type="NCBI Taxonomy" id="7116"/>
    <lineage>
        <taxon>Eukaryota</taxon>
        <taxon>Metazoa</taxon>
        <taxon>Ecdysozoa</taxon>
        <taxon>Arthropoda</taxon>
        <taxon>Hexapoda</taxon>
        <taxon>Insecta</taxon>
        <taxon>Pterygota</taxon>
        <taxon>Neoptera</taxon>
        <taxon>Endopterygota</taxon>
        <taxon>Lepidoptera</taxon>
        <taxon>Glossata</taxon>
        <taxon>Ditrysia</taxon>
        <taxon>Papilionoidea</taxon>
        <taxon>Pieridae</taxon>
        <taxon>Pierinae</taxon>
        <taxon>Pieris</taxon>
    </lineage>
</organism>
<dbReference type="EMBL" id="CALOZG010000040">
    <property type="protein sequence ID" value="CAH4034531.1"/>
    <property type="molecule type" value="Genomic_DNA"/>
</dbReference>
<accession>A0A9P0TTG0</accession>
<evidence type="ECO:0000313" key="2">
    <source>
        <dbReference type="Proteomes" id="UP001152562"/>
    </source>
</evidence>
<dbReference type="AlphaFoldDB" id="A0A9P0TTG0"/>
<name>A0A9P0TTG0_PIEBR</name>
<keyword evidence="2" id="KW-1185">Reference proteome</keyword>
<dbReference type="Proteomes" id="UP001152562">
    <property type="component" value="Unassembled WGS sequence"/>
</dbReference>
<sequence length="91" mass="10267">MQPKLICQGQERDSAPNVLVSPRLLRQLYPLTVASSLHPYSPVKTGRDPPERGHHSELGYYGMLFSSFSPSFSFPMNDLRQALVSQKTSWC</sequence>
<gene>
    <name evidence="1" type="ORF">PIBRA_LOCUS10711</name>
</gene>
<evidence type="ECO:0000313" key="1">
    <source>
        <dbReference type="EMBL" id="CAH4034531.1"/>
    </source>
</evidence>
<comment type="caution">
    <text evidence="1">The sequence shown here is derived from an EMBL/GenBank/DDBJ whole genome shotgun (WGS) entry which is preliminary data.</text>
</comment>
<proteinExistence type="predicted"/>
<protein>
    <submittedName>
        <fullName evidence="1">Uncharacterized protein</fullName>
    </submittedName>
</protein>
<reference evidence="1" key="1">
    <citation type="submission" date="2022-05" db="EMBL/GenBank/DDBJ databases">
        <authorList>
            <person name="Okamura Y."/>
        </authorList>
    </citation>
    <scope>NUCLEOTIDE SEQUENCE</scope>
</reference>